<protein>
    <submittedName>
        <fullName evidence="2">Uncharacterized protein</fullName>
    </submittedName>
</protein>
<gene>
    <name evidence="2" type="ORF">ATANTOWER_010095</name>
</gene>
<keyword evidence="1" id="KW-0472">Membrane</keyword>
<accession>A0ABU7C0Z2</accession>
<dbReference type="EMBL" id="JAHUTI010071101">
    <property type="protein sequence ID" value="MED6255460.1"/>
    <property type="molecule type" value="Genomic_DNA"/>
</dbReference>
<organism evidence="2 3">
    <name type="scientific">Ataeniobius toweri</name>
    <dbReference type="NCBI Taxonomy" id="208326"/>
    <lineage>
        <taxon>Eukaryota</taxon>
        <taxon>Metazoa</taxon>
        <taxon>Chordata</taxon>
        <taxon>Craniata</taxon>
        <taxon>Vertebrata</taxon>
        <taxon>Euteleostomi</taxon>
        <taxon>Actinopterygii</taxon>
        <taxon>Neopterygii</taxon>
        <taxon>Teleostei</taxon>
        <taxon>Neoteleostei</taxon>
        <taxon>Acanthomorphata</taxon>
        <taxon>Ovalentaria</taxon>
        <taxon>Atherinomorphae</taxon>
        <taxon>Cyprinodontiformes</taxon>
        <taxon>Goodeidae</taxon>
        <taxon>Ataeniobius</taxon>
    </lineage>
</organism>
<sequence length="133" mass="15257">MGMSSPMQLQAKEKIPTLLMLLYLYDITGISVVGELLLPKSYHKNGLMMCILGLRVFSSLLFSVFSYFLFSSHGLAKQEFKEIMTDFQHHLCAAFIKKQKKRLTLKQQIPKIPRILESNVVTNMISNQIFTIN</sequence>
<dbReference type="Proteomes" id="UP001345963">
    <property type="component" value="Unassembled WGS sequence"/>
</dbReference>
<proteinExistence type="predicted"/>
<comment type="caution">
    <text evidence="2">The sequence shown here is derived from an EMBL/GenBank/DDBJ whole genome shotgun (WGS) entry which is preliminary data.</text>
</comment>
<evidence type="ECO:0000256" key="1">
    <source>
        <dbReference type="SAM" id="Phobius"/>
    </source>
</evidence>
<reference evidence="2 3" key="1">
    <citation type="submission" date="2021-07" db="EMBL/GenBank/DDBJ databases">
        <authorList>
            <person name="Palmer J.M."/>
        </authorList>
    </citation>
    <scope>NUCLEOTIDE SEQUENCE [LARGE SCALE GENOMIC DNA]</scope>
    <source>
        <strain evidence="2 3">AT_MEX2019</strain>
        <tissue evidence="2">Muscle</tissue>
    </source>
</reference>
<keyword evidence="1" id="KW-0812">Transmembrane</keyword>
<keyword evidence="3" id="KW-1185">Reference proteome</keyword>
<evidence type="ECO:0000313" key="3">
    <source>
        <dbReference type="Proteomes" id="UP001345963"/>
    </source>
</evidence>
<evidence type="ECO:0000313" key="2">
    <source>
        <dbReference type="EMBL" id="MED6255460.1"/>
    </source>
</evidence>
<feature type="transmembrane region" description="Helical" evidence="1">
    <location>
        <begin position="50"/>
        <end position="70"/>
    </location>
</feature>
<feature type="transmembrane region" description="Helical" evidence="1">
    <location>
        <begin position="20"/>
        <end position="38"/>
    </location>
</feature>
<name>A0ABU7C0Z2_9TELE</name>
<keyword evidence="1" id="KW-1133">Transmembrane helix</keyword>